<evidence type="ECO:0000256" key="6">
    <source>
        <dbReference type="ARBA" id="ARBA00022989"/>
    </source>
</evidence>
<evidence type="ECO:0000256" key="9">
    <source>
        <dbReference type="ARBA" id="ARBA00023136"/>
    </source>
</evidence>
<evidence type="ECO:0000256" key="4">
    <source>
        <dbReference type="ARBA" id="ARBA00022692"/>
    </source>
</evidence>
<dbReference type="PROSITE" id="PS50297">
    <property type="entry name" value="ANK_REP_REGION"/>
    <property type="match status" value="4"/>
</dbReference>
<dbReference type="SUPFAM" id="SSF48403">
    <property type="entry name" value="Ankyrin repeat"/>
    <property type="match status" value="1"/>
</dbReference>
<comment type="caution">
    <text evidence="15">The sequence shown here is derived from an EMBL/GenBank/DDBJ whole genome shotgun (WGS) entry which is preliminary data.</text>
</comment>
<dbReference type="InterPro" id="IPR052076">
    <property type="entry name" value="TRP_cation_channel"/>
</dbReference>
<sequence length="730" mass="82500">MCAVKRGHHEAVSFLLQHGSPIDLKDSKHRTCLHVAVYSSDTKTLKIIIQAGGKCLLNSRDKNDKTPLHYAATKGNLQIIQELLLAGATPDVKDEDERIPLHYAVENGDLSCVRILLEACPDSIHATDFRLQSCLHFGASHGHFGLVKYLLEQGAPIDSRCDERLTPLIQAAFRGCPLTSGILLDQGAKIDAADKNGNTALIAAASCGRVKVLRLLLDRGADLGVFTGCGKSCLETAIANGHQEVCMEIIKHERWKEAFQRCNEKSSFIPLKGLIETFPLAAKVVMDKCIESSQHLSSDEEYSITYNFEYVTPDPSVVCEGRTFFAPKTMLDHGREELIFHPLTIELMRCKWQSIGVRFFYISAILYMFYLANLTMYMLCVQKQRLLQSHAEGDHEQTASFREGVCITAHVDVWEIFIAAMTTLGLINEAYQAIYEKWRYIETSNMVEVCTFSTALIAVLSEQIIGMDLANKYFFLVISILFGYLTLLLYLQSIFESGVHVTMLFVVLKTLAKVAIMFFILIFAFALVFRLLLSKQANAIALNMTLNDSKLQEEIEQDPFGSLDMSIMKVVAMTIGEIEYTRFFTDQLLFSPMLSRMVFLLFCIMMPIVLMNLTIGLAVGDIDSIQKNAEYKRLSLEIETIHEFKDKLPLWLLRRLHQTESVRKPNKKAVSVFQKIKGFGGKLVSGRSKYSPEDAERNVVDQLSKLFTEKMNQQNTRYKYLIYLLFVSLF</sequence>
<evidence type="ECO:0000256" key="7">
    <source>
        <dbReference type="ARBA" id="ARBA00023043"/>
    </source>
</evidence>
<dbReference type="Proteomes" id="UP001159405">
    <property type="component" value="Unassembled WGS sequence"/>
</dbReference>
<feature type="transmembrane region" description="Helical" evidence="13">
    <location>
        <begin position="598"/>
        <end position="619"/>
    </location>
</feature>
<feature type="repeat" description="ANK" evidence="12">
    <location>
        <begin position="1"/>
        <end position="27"/>
    </location>
</feature>
<keyword evidence="7 12" id="KW-0040">ANK repeat</keyword>
<evidence type="ECO:0000256" key="11">
    <source>
        <dbReference type="ARBA" id="ARBA00023303"/>
    </source>
</evidence>
<name>A0ABN8N0S8_9CNID</name>
<evidence type="ECO:0000256" key="13">
    <source>
        <dbReference type="SAM" id="Phobius"/>
    </source>
</evidence>
<keyword evidence="6 13" id="KW-1133">Transmembrane helix</keyword>
<evidence type="ECO:0000256" key="8">
    <source>
        <dbReference type="ARBA" id="ARBA00023065"/>
    </source>
</evidence>
<keyword evidence="8" id="KW-0406">Ion transport</keyword>
<dbReference type="PRINTS" id="PR01415">
    <property type="entry name" value="ANKYRIN"/>
</dbReference>
<organism evidence="15 16">
    <name type="scientific">Porites lobata</name>
    <dbReference type="NCBI Taxonomy" id="104759"/>
    <lineage>
        <taxon>Eukaryota</taxon>
        <taxon>Metazoa</taxon>
        <taxon>Cnidaria</taxon>
        <taxon>Anthozoa</taxon>
        <taxon>Hexacorallia</taxon>
        <taxon>Scleractinia</taxon>
        <taxon>Fungiina</taxon>
        <taxon>Poritidae</taxon>
        <taxon>Porites</taxon>
    </lineage>
</organism>
<evidence type="ECO:0000256" key="10">
    <source>
        <dbReference type="ARBA" id="ARBA00023180"/>
    </source>
</evidence>
<keyword evidence="5" id="KW-0677">Repeat</keyword>
<evidence type="ECO:0000256" key="3">
    <source>
        <dbReference type="ARBA" id="ARBA00022606"/>
    </source>
</evidence>
<feature type="repeat" description="ANK" evidence="12">
    <location>
        <begin position="130"/>
        <end position="162"/>
    </location>
</feature>
<dbReference type="EMBL" id="CALNXK010000005">
    <property type="protein sequence ID" value="CAH3037392.1"/>
    <property type="molecule type" value="Genomic_DNA"/>
</dbReference>
<feature type="repeat" description="ANK" evidence="12">
    <location>
        <begin position="196"/>
        <end position="228"/>
    </location>
</feature>
<dbReference type="Pfam" id="PF12796">
    <property type="entry name" value="Ank_2"/>
    <property type="match status" value="3"/>
</dbReference>
<keyword evidence="16" id="KW-1185">Reference proteome</keyword>
<keyword evidence="11" id="KW-0407">Ion channel</keyword>
<reference evidence="15 16" key="1">
    <citation type="submission" date="2022-05" db="EMBL/GenBank/DDBJ databases">
        <authorList>
            <consortium name="Genoscope - CEA"/>
            <person name="William W."/>
        </authorList>
    </citation>
    <scope>NUCLEOTIDE SEQUENCE [LARGE SCALE GENOMIC DNA]</scope>
</reference>
<keyword evidence="2" id="KW-0813">Transport</keyword>
<feature type="transmembrane region" description="Helical" evidence="13">
    <location>
        <begin position="511"/>
        <end position="533"/>
    </location>
</feature>
<dbReference type="InterPro" id="IPR036770">
    <property type="entry name" value="Ankyrin_rpt-contain_sf"/>
</dbReference>
<dbReference type="PANTHER" id="PTHR47143">
    <property type="entry name" value="TRANSIENT RECEPTOR POTENTIAL CATION CHANNEL PROTEIN PAINLESS"/>
    <property type="match status" value="1"/>
</dbReference>
<dbReference type="InterPro" id="IPR002110">
    <property type="entry name" value="Ankyrin_rpt"/>
</dbReference>
<dbReference type="Gene3D" id="1.25.40.20">
    <property type="entry name" value="Ankyrin repeat-containing domain"/>
    <property type="match status" value="3"/>
</dbReference>
<evidence type="ECO:0000256" key="2">
    <source>
        <dbReference type="ARBA" id="ARBA00022448"/>
    </source>
</evidence>
<feature type="transmembrane region" description="Helical" evidence="13">
    <location>
        <begin position="473"/>
        <end position="491"/>
    </location>
</feature>
<feature type="transmembrane region" description="Helical" evidence="13">
    <location>
        <begin position="359"/>
        <end position="380"/>
    </location>
</feature>
<keyword evidence="9 13" id="KW-0472">Membrane</keyword>
<keyword evidence="4 13" id="KW-0812">Transmembrane</keyword>
<evidence type="ECO:0000256" key="1">
    <source>
        <dbReference type="ARBA" id="ARBA00004141"/>
    </source>
</evidence>
<gene>
    <name evidence="15" type="ORF">PLOB_00035569</name>
</gene>
<evidence type="ECO:0000256" key="12">
    <source>
        <dbReference type="PROSITE-ProRule" id="PRU00023"/>
    </source>
</evidence>
<accession>A0ABN8N0S8</accession>
<dbReference type="PROSITE" id="PS50088">
    <property type="entry name" value="ANK_REPEAT"/>
    <property type="match status" value="5"/>
</dbReference>
<feature type="repeat" description="ANK" evidence="12">
    <location>
        <begin position="63"/>
        <end position="95"/>
    </location>
</feature>
<protein>
    <recommendedName>
        <fullName evidence="14">Ion transport domain-containing protein</fullName>
    </recommendedName>
</protein>
<feature type="repeat" description="ANK" evidence="12">
    <location>
        <begin position="96"/>
        <end position="118"/>
    </location>
</feature>
<dbReference type="Pfam" id="PF00520">
    <property type="entry name" value="Ion_trans"/>
    <property type="match status" value="1"/>
</dbReference>
<comment type="subcellular location">
    <subcellularLocation>
        <location evidence="1">Membrane</location>
        <topology evidence="1">Multi-pass membrane protein</topology>
    </subcellularLocation>
</comment>
<dbReference type="PANTHER" id="PTHR47143:SF1">
    <property type="entry name" value="ION_TRANS DOMAIN-CONTAINING PROTEIN"/>
    <property type="match status" value="1"/>
</dbReference>
<dbReference type="SMART" id="SM00248">
    <property type="entry name" value="ANK"/>
    <property type="match status" value="8"/>
</dbReference>
<keyword evidence="3" id="KW-0716">Sensory transduction</keyword>
<proteinExistence type="predicted"/>
<evidence type="ECO:0000259" key="14">
    <source>
        <dbReference type="Pfam" id="PF00520"/>
    </source>
</evidence>
<dbReference type="Gene3D" id="1.10.287.70">
    <property type="match status" value="1"/>
</dbReference>
<evidence type="ECO:0000313" key="15">
    <source>
        <dbReference type="EMBL" id="CAH3037392.1"/>
    </source>
</evidence>
<evidence type="ECO:0000313" key="16">
    <source>
        <dbReference type="Proteomes" id="UP001159405"/>
    </source>
</evidence>
<evidence type="ECO:0000256" key="5">
    <source>
        <dbReference type="ARBA" id="ARBA00022737"/>
    </source>
</evidence>
<keyword evidence="10" id="KW-0325">Glycoprotein</keyword>
<feature type="domain" description="Ion transport" evidence="14">
    <location>
        <begin position="369"/>
        <end position="629"/>
    </location>
</feature>
<dbReference type="InterPro" id="IPR005821">
    <property type="entry name" value="Ion_trans_dom"/>
</dbReference>